<keyword evidence="3" id="KW-1185">Reference proteome</keyword>
<sequence length="342" mass="35471">MRKDDALAQLRAVNPVTEAGLSRVDAGALVALREGITMTDRQLPLAQRSKRRIGRRGVTGAIVTVALLGGGAAYAVHQLGYVGGGGAADGITCLTHWAGINDGFADSTGGPPLTADSVADCQQYQALSGRPPIEDPVAFRVGAVDPRIFVAPQDQVPAGATLLLAVTPRDEALFELDASAVDMIDGLGSRCLAGDEANVFAQAELDRLGLTDWTVTSGTPGTRPPPPANGDPEGPWICATAFGDADHLTLVVTPNNRDDIETHNGHGTDPFVFDLRDSLRTGITDKCVNLAEAKAVATTALGAAHHWPLTAIEDTAASCTRVDMAVGGSIEITLRGLSTTNP</sequence>
<gene>
    <name evidence="2" type="ORF">J4E96_14360</name>
</gene>
<proteinExistence type="predicted"/>
<protein>
    <submittedName>
        <fullName evidence="2">Uncharacterized protein</fullName>
    </submittedName>
</protein>
<dbReference type="Proteomes" id="UP000663937">
    <property type="component" value="Chromosome"/>
</dbReference>
<evidence type="ECO:0000313" key="2">
    <source>
        <dbReference type="EMBL" id="QTE28541.1"/>
    </source>
</evidence>
<reference evidence="2" key="1">
    <citation type="submission" date="2021-03" db="EMBL/GenBank/DDBJ databases">
        <title>Pengzhenrongella sicca gen. nov., sp. nov., a new member of suborder Micrococcineae isolated from High-Arctic tundra soil.</title>
        <authorList>
            <person name="Peng F."/>
        </authorList>
    </citation>
    <scope>NUCLEOTIDE SEQUENCE</scope>
    <source>
        <strain evidence="2">LRZ-2</strain>
    </source>
</reference>
<name>A0A8A4ZAV0_9MICO</name>
<dbReference type="EMBL" id="CP071868">
    <property type="protein sequence ID" value="QTE28541.1"/>
    <property type="molecule type" value="Genomic_DNA"/>
</dbReference>
<keyword evidence="1" id="KW-0472">Membrane</keyword>
<organism evidence="2 3">
    <name type="scientific">Pengzhenrongella sicca</name>
    <dbReference type="NCBI Taxonomy" id="2819238"/>
    <lineage>
        <taxon>Bacteria</taxon>
        <taxon>Bacillati</taxon>
        <taxon>Actinomycetota</taxon>
        <taxon>Actinomycetes</taxon>
        <taxon>Micrococcales</taxon>
        <taxon>Pengzhenrongella</taxon>
    </lineage>
</organism>
<dbReference type="KEGG" id="psic:J4E96_14360"/>
<keyword evidence="1" id="KW-0812">Transmembrane</keyword>
<dbReference type="RefSeq" id="WP_227422777.1">
    <property type="nucleotide sequence ID" value="NZ_CP071868.1"/>
</dbReference>
<evidence type="ECO:0000256" key="1">
    <source>
        <dbReference type="SAM" id="Phobius"/>
    </source>
</evidence>
<evidence type="ECO:0000313" key="3">
    <source>
        <dbReference type="Proteomes" id="UP000663937"/>
    </source>
</evidence>
<dbReference type="AlphaFoldDB" id="A0A8A4ZAV0"/>
<keyword evidence="1" id="KW-1133">Transmembrane helix</keyword>
<feature type="transmembrane region" description="Helical" evidence="1">
    <location>
        <begin position="57"/>
        <end position="76"/>
    </location>
</feature>
<accession>A0A8A4ZAV0</accession>